<reference evidence="2" key="1">
    <citation type="submission" date="2022-11" db="UniProtKB">
        <authorList>
            <consortium name="EnsemblMetazoa"/>
        </authorList>
    </citation>
    <scope>IDENTIFICATION</scope>
</reference>
<dbReference type="KEGG" id="epa:110247832"/>
<dbReference type="GeneID" id="110245379"/>
<dbReference type="GeneID" id="110247832"/>
<sequence length="302" mass="34865">MTHVLTNPDFPHGMKFRSKSVDVAKLHGRRKEGISVKDFNKIRSLSRQSWSREYEDPGNPLPRVTTNHYQTTYNSSYRYKLLDESTPNRPTSPTRRNNPHPTKAFLHLRLREASGFPKPKVKLGQDPHRVPGRPPKEPIDVQRTMYFTLKEIKDLQRRGAEETLKAALHPNVVPITQAWMKNASQRDANAVTKFLQDTTRDGELEKTVTTTFKPDIVPAVSRWLKQAGSEEKEAVMRLIQTLSTDPYKGAYIDPKHTGQLDPNRYLLGKYTIEKPVRDLTYEINPDYRRKKTEFTRAPASFL</sequence>
<dbReference type="OMA" id="ANYSIYH"/>
<feature type="compositionally biased region" description="Basic and acidic residues" evidence="1">
    <location>
        <begin position="123"/>
        <end position="138"/>
    </location>
</feature>
<name>A0A913XUF8_EXADI</name>
<accession>A0A913XUF8</accession>
<dbReference type="EnsemblMetazoa" id="XM_021051661.2">
    <property type="protein sequence ID" value="XP_020907320.1"/>
    <property type="gene ID" value="LOC110245379"/>
</dbReference>
<dbReference type="RefSeq" id="XP_020907320.1">
    <property type="nucleotide sequence ID" value="XM_021051661.2"/>
</dbReference>
<dbReference type="OrthoDB" id="9972253at2759"/>
<evidence type="ECO:0000313" key="2">
    <source>
        <dbReference type="EnsemblMetazoa" id="XP_020909968.1"/>
    </source>
</evidence>
<dbReference type="Proteomes" id="UP000887567">
    <property type="component" value="Unplaced"/>
</dbReference>
<proteinExistence type="predicted"/>
<keyword evidence="3" id="KW-1185">Reference proteome</keyword>
<dbReference type="AlphaFoldDB" id="A0A913XUF8"/>
<organism evidence="2 3">
    <name type="scientific">Exaiptasia diaphana</name>
    <name type="common">Tropical sea anemone</name>
    <name type="synonym">Aiptasia pulchella</name>
    <dbReference type="NCBI Taxonomy" id="2652724"/>
    <lineage>
        <taxon>Eukaryota</taxon>
        <taxon>Metazoa</taxon>
        <taxon>Cnidaria</taxon>
        <taxon>Anthozoa</taxon>
        <taxon>Hexacorallia</taxon>
        <taxon>Actiniaria</taxon>
        <taxon>Aiptasiidae</taxon>
        <taxon>Exaiptasia</taxon>
    </lineage>
</organism>
<protein>
    <submittedName>
        <fullName evidence="2">Uncharacterized protein</fullName>
    </submittedName>
</protein>
<feature type="region of interest" description="Disordered" evidence="1">
    <location>
        <begin position="117"/>
        <end position="138"/>
    </location>
</feature>
<evidence type="ECO:0000256" key="1">
    <source>
        <dbReference type="SAM" id="MobiDB-lite"/>
    </source>
</evidence>
<evidence type="ECO:0000313" key="3">
    <source>
        <dbReference type="Proteomes" id="UP000887567"/>
    </source>
</evidence>
<dbReference type="RefSeq" id="XP_020909968.1">
    <property type="nucleotide sequence ID" value="XM_021054309.2"/>
</dbReference>
<dbReference type="EnsemblMetazoa" id="XM_021054309.2">
    <property type="protein sequence ID" value="XP_020909968.1"/>
    <property type="gene ID" value="LOC110247832"/>
</dbReference>
<dbReference type="KEGG" id="epa:110245379"/>